<dbReference type="OrthoDB" id="550575at2759"/>
<organism evidence="1 2">
    <name type="scientific">Triparma columacea</name>
    <dbReference type="NCBI Taxonomy" id="722753"/>
    <lineage>
        <taxon>Eukaryota</taxon>
        <taxon>Sar</taxon>
        <taxon>Stramenopiles</taxon>
        <taxon>Ochrophyta</taxon>
        <taxon>Bolidophyceae</taxon>
        <taxon>Parmales</taxon>
        <taxon>Triparmaceae</taxon>
        <taxon>Triparma</taxon>
    </lineage>
</organism>
<protein>
    <submittedName>
        <fullName evidence="1">Uncharacterized protein</fullName>
    </submittedName>
</protein>
<name>A0A9W7GI86_9STRA</name>
<dbReference type="GO" id="GO:0031146">
    <property type="term" value="P:SCF-dependent proteasomal ubiquitin-dependent protein catabolic process"/>
    <property type="evidence" value="ECO:0007669"/>
    <property type="project" value="TreeGrafter"/>
</dbReference>
<dbReference type="AlphaFoldDB" id="A0A9W7GI86"/>
<dbReference type="Gene3D" id="3.80.10.10">
    <property type="entry name" value="Ribonuclease Inhibitor"/>
    <property type="match status" value="1"/>
</dbReference>
<gene>
    <name evidence="1" type="ORF">TrCOL_g1299</name>
</gene>
<comment type="caution">
    <text evidence="1">The sequence shown here is derived from an EMBL/GenBank/DDBJ whole genome shotgun (WGS) entry which is preliminary data.</text>
</comment>
<dbReference type="InterPro" id="IPR032675">
    <property type="entry name" value="LRR_dom_sf"/>
</dbReference>
<sequence length="493" mass="54720">MDTSTMFGTVIFDSIFTHNTDPASHSSCLKTIKEIIRSLFMSKIFEAHWKNTIRVHRADRRRALDEGDMEVDVEGSNYAFELGEIDQDIPVWKQELDVEDELRIEKSDSELCKRHEEMMRFIFEFVIEGNVDALPKVEYAASTGSAIYGTAYDRNEVGEDDVGNKETRHAETPKILSPRATEELRLLNAALTESLATSTASSCIRIGLERVLGKALSLYDECFVDGNQAPPSSPIQLPPLACFELFGAKSALNSVASAISSLPLHKRSRIVNLNLDGCKSLKEAHFVSLIESLPNLKNLRLNGLICVGNDACRTIGSVRRLRYLDMSNTNLDDERLRVLLHAFQQNDVKLRKLSIANCGALTDQGLKAIGKENEREKASGTLSSTLIDFCMSGCYRVTDLGLMLISFPHLERLNYCGSYKVTDATRRYILAQNPTLLIYNKSKDFGLSSTATGGSSGLAGTFYDVTFDGFDEDIRGGNNPTLEEFRKQVGGGY</sequence>
<evidence type="ECO:0000313" key="2">
    <source>
        <dbReference type="Proteomes" id="UP001165065"/>
    </source>
</evidence>
<dbReference type="PANTHER" id="PTHR13318">
    <property type="entry name" value="PARTNER OF PAIRED, ISOFORM B-RELATED"/>
    <property type="match status" value="1"/>
</dbReference>
<evidence type="ECO:0000313" key="1">
    <source>
        <dbReference type="EMBL" id="GMI44370.1"/>
    </source>
</evidence>
<dbReference type="Proteomes" id="UP001165065">
    <property type="component" value="Unassembled WGS sequence"/>
</dbReference>
<dbReference type="SUPFAM" id="SSF52047">
    <property type="entry name" value="RNI-like"/>
    <property type="match status" value="1"/>
</dbReference>
<accession>A0A9W7GI86</accession>
<dbReference type="GO" id="GO:0019005">
    <property type="term" value="C:SCF ubiquitin ligase complex"/>
    <property type="evidence" value="ECO:0007669"/>
    <property type="project" value="TreeGrafter"/>
</dbReference>
<keyword evidence="2" id="KW-1185">Reference proteome</keyword>
<reference evidence="2" key="1">
    <citation type="journal article" date="2023" name="Commun. Biol.">
        <title>Genome analysis of Parmales, the sister group of diatoms, reveals the evolutionary specialization of diatoms from phago-mixotrophs to photoautotrophs.</title>
        <authorList>
            <person name="Ban H."/>
            <person name="Sato S."/>
            <person name="Yoshikawa S."/>
            <person name="Yamada K."/>
            <person name="Nakamura Y."/>
            <person name="Ichinomiya M."/>
            <person name="Sato N."/>
            <person name="Blanc-Mathieu R."/>
            <person name="Endo H."/>
            <person name="Kuwata A."/>
            <person name="Ogata H."/>
        </authorList>
    </citation>
    <scope>NUCLEOTIDE SEQUENCE [LARGE SCALE GENOMIC DNA]</scope>
</reference>
<dbReference type="EMBL" id="BRYA01001479">
    <property type="protein sequence ID" value="GMI44370.1"/>
    <property type="molecule type" value="Genomic_DNA"/>
</dbReference>
<proteinExistence type="predicted"/>